<dbReference type="InterPro" id="IPR031330">
    <property type="entry name" value="Gly_Hdrlase_35_cat"/>
</dbReference>
<feature type="domain" description="Beta-galactosidase 1-like first all-beta" evidence="6">
    <location>
        <begin position="372"/>
        <end position="484"/>
    </location>
</feature>
<dbReference type="InterPro" id="IPR017853">
    <property type="entry name" value="GH"/>
</dbReference>
<keyword evidence="3" id="KW-0326">Glycosidase</keyword>
<dbReference type="SUPFAM" id="SSF51445">
    <property type="entry name" value="(Trans)glycosidases"/>
    <property type="match status" value="1"/>
</dbReference>
<dbReference type="GO" id="GO:0004565">
    <property type="term" value="F:beta-galactosidase activity"/>
    <property type="evidence" value="ECO:0007669"/>
    <property type="project" value="InterPro"/>
</dbReference>
<dbReference type="InterPro" id="IPR026283">
    <property type="entry name" value="B-gal_1-like"/>
</dbReference>
<keyword evidence="9" id="KW-1185">Reference proteome</keyword>
<comment type="similarity">
    <text evidence="1">Belongs to the glycosyl hydrolase 35 family.</text>
</comment>
<dbReference type="PANTHER" id="PTHR23421">
    <property type="entry name" value="BETA-GALACTOSIDASE RELATED"/>
    <property type="match status" value="1"/>
</dbReference>
<dbReference type="Gene3D" id="3.20.20.80">
    <property type="entry name" value="Glycosidases"/>
    <property type="match status" value="1"/>
</dbReference>
<evidence type="ECO:0000256" key="4">
    <source>
        <dbReference type="PIRSR" id="PIRSR006336-1"/>
    </source>
</evidence>
<dbReference type="Proteomes" id="UP000298021">
    <property type="component" value="Unassembled WGS sequence"/>
</dbReference>
<dbReference type="Pfam" id="PF01301">
    <property type="entry name" value="Glyco_hydro_35"/>
    <property type="match status" value="1"/>
</dbReference>
<evidence type="ECO:0000256" key="2">
    <source>
        <dbReference type="ARBA" id="ARBA00022801"/>
    </source>
</evidence>
<dbReference type="InterPro" id="IPR008979">
    <property type="entry name" value="Galactose-bd-like_sf"/>
</dbReference>
<keyword evidence="2" id="KW-0378">Hydrolase</keyword>
<evidence type="ECO:0000256" key="1">
    <source>
        <dbReference type="ARBA" id="ARBA00009809"/>
    </source>
</evidence>
<gene>
    <name evidence="8" type="ORF">EGT49_09235</name>
</gene>
<dbReference type="Pfam" id="PF21467">
    <property type="entry name" value="BetaGal_gal-bd"/>
    <property type="match status" value="1"/>
</dbReference>
<evidence type="ECO:0000259" key="5">
    <source>
        <dbReference type="Pfam" id="PF01301"/>
    </source>
</evidence>
<feature type="active site" description="Nucleophile" evidence="4">
    <location>
        <position position="238"/>
    </location>
</feature>
<dbReference type="PRINTS" id="PR00742">
    <property type="entry name" value="GLHYDRLASE35"/>
</dbReference>
<evidence type="ECO:0000313" key="8">
    <source>
        <dbReference type="EMBL" id="TGD22318.1"/>
    </source>
</evidence>
<dbReference type="GO" id="GO:0005975">
    <property type="term" value="P:carbohydrate metabolic process"/>
    <property type="evidence" value="ECO:0007669"/>
    <property type="project" value="InterPro"/>
</dbReference>
<dbReference type="SUPFAM" id="SSF49785">
    <property type="entry name" value="Galactose-binding domain-like"/>
    <property type="match status" value="1"/>
</dbReference>
<dbReference type="EMBL" id="RKLY01000024">
    <property type="protein sequence ID" value="TGD22318.1"/>
    <property type="molecule type" value="Genomic_DNA"/>
</dbReference>
<dbReference type="AlphaFoldDB" id="A0A4Z0JJP0"/>
<reference evidence="8 9" key="1">
    <citation type="submission" date="2018-10" db="EMBL/GenBank/DDBJ databases">
        <title>Lactobacillus sp. R7 and Lactobacillus sp. R19 isolated from fermented mustard green product of Taiwan.</title>
        <authorList>
            <person name="Lin S.-T."/>
        </authorList>
    </citation>
    <scope>NUCLEOTIDE SEQUENCE [LARGE SCALE GENOMIC DNA]</scope>
    <source>
        <strain evidence="8 9">BCRC 81127</strain>
    </source>
</reference>
<dbReference type="Pfam" id="PF21317">
    <property type="entry name" value="BetaGal_ABD_1"/>
    <property type="match status" value="1"/>
</dbReference>
<evidence type="ECO:0000313" key="9">
    <source>
        <dbReference type="Proteomes" id="UP000298021"/>
    </source>
</evidence>
<protein>
    <submittedName>
        <fullName evidence="8">Beta-galactosidase</fullName>
    </submittedName>
</protein>
<dbReference type="InterPro" id="IPR001944">
    <property type="entry name" value="Glycoside_Hdrlase_35"/>
</dbReference>
<accession>A0A4Z0JJP0</accession>
<sequence length="588" mass="67971">MMKFEIKDQFRLNDRPLKILSGAVHYFRLDPTQWHDTLFNLKAMGFNTVETYIPWNVHEPDEGKFDFSGRYDLEKFLEIAEDLGLYVLLRPTPFICAEWEFGGLPAWLLNYDLQLRSSDPEFLKKVQNYYQALMPRLVSHQITHNGSVLMMQVENEYGSYSEDKTYLTEIVKMMRSLGVDVPLFTSDGTWIEALTAGTLIDKDIFVTGNFGSHSIENFDALEKFHQQHNKKWPLMCMEYWDGWFNRWGEKVVRRDASEMVEDVSNLLQRGSINLYMFRGGTNFGFMNGCSARKNKDLPQVTSYDYDAILNEAGEPTEKFFAMQNMLKQNFPDVQQHIPIFPKINSYPTQLSTGCAGLLDNAEKFEVVKSSYPKSFEKLHHYYGYVLYRTETKNFGHDEKLKVIDANDRVSLYADKKYLATQTAQTIGDEVTINGENPQIQLDILVENQSRVNYGYKLMAPTQKKGIKGGVMVDHQFLVGWQQYLIPFDETLKKLSYQASPKSTQPTFNRFTMKLEDIHSTYIDCSKYGKGCVVVNGINIGRFWSKGPIHTLYVPGGMLKKDNEIIVFETENVPIEELRFSDHAIIDKM</sequence>
<evidence type="ECO:0000259" key="6">
    <source>
        <dbReference type="Pfam" id="PF21317"/>
    </source>
</evidence>
<feature type="domain" description="Glycoside hydrolase 35 catalytic" evidence="5">
    <location>
        <begin position="9"/>
        <end position="327"/>
    </location>
</feature>
<dbReference type="Gene3D" id="2.60.120.260">
    <property type="entry name" value="Galactose-binding domain-like"/>
    <property type="match status" value="2"/>
</dbReference>
<dbReference type="OrthoDB" id="9813184at2"/>
<proteinExistence type="inferred from homology"/>
<feature type="active site" description="Proton donor" evidence="4">
    <location>
        <position position="156"/>
    </location>
</feature>
<evidence type="ECO:0000256" key="3">
    <source>
        <dbReference type="ARBA" id="ARBA00023295"/>
    </source>
</evidence>
<evidence type="ECO:0000259" key="7">
    <source>
        <dbReference type="Pfam" id="PF21467"/>
    </source>
</evidence>
<comment type="caution">
    <text evidence="8">The sequence shown here is derived from an EMBL/GenBank/DDBJ whole genome shotgun (WGS) entry which is preliminary data.</text>
</comment>
<dbReference type="InterPro" id="IPR048912">
    <property type="entry name" value="BetaGal1-like_ABD1"/>
</dbReference>
<dbReference type="FunFam" id="3.20.20.80:FF:000116">
    <property type="entry name" value="Beta-galactosidase 3"/>
    <property type="match status" value="1"/>
</dbReference>
<organism evidence="8 9">
    <name type="scientific">Companilactobacillus suantsaicola</name>
    <dbReference type="NCBI Taxonomy" id="2487723"/>
    <lineage>
        <taxon>Bacteria</taxon>
        <taxon>Bacillati</taxon>
        <taxon>Bacillota</taxon>
        <taxon>Bacilli</taxon>
        <taxon>Lactobacillales</taxon>
        <taxon>Lactobacillaceae</taxon>
        <taxon>Companilactobacillus</taxon>
    </lineage>
</organism>
<dbReference type="PIRSF" id="PIRSF006336">
    <property type="entry name" value="B-gal"/>
    <property type="match status" value="1"/>
</dbReference>
<dbReference type="RefSeq" id="WP_135373672.1">
    <property type="nucleotide sequence ID" value="NZ_RKLY01000024.1"/>
</dbReference>
<name>A0A4Z0JJP0_9LACO</name>
<feature type="domain" description="Beta-galactosidase galactose-binding" evidence="7">
    <location>
        <begin position="505"/>
        <end position="561"/>
    </location>
</feature>
<dbReference type="InterPro" id="IPR048913">
    <property type="entry name" value="BetaGal_gal-bd"/>
</dbReference>